<feature type="non-terminal residue" evidence="1">
    <location>
        <position position="1"/>
    </location>
</feature>
<name>X0ZWV4_9ZZZZ</name>
<dbReference type="AlphaFoldDB" id="X0ZWV4"/>
<gene>
    <name evidence="1" type="ORF">S01H4_06464</name>
</gene>
<reference evidence="1" key="1">
    <citation type="journal article" date="2014" name="Front. Microbiol.">
        <title>High frequency of phylogenetically diverse reductive dehalogenase-homologous genes in deep subseafloor sedimentary metagenomes.</title>
        <authorList>
            <person name="Kawai M."/>
            <person name="Futagami T."/>
            <person name="Toyoda A."/>
            <person name="Takaki Y."/>
            <person name="Nishi S."/>
            <person name="Hori S."/>
            <person name="Arai W."/>
            <person name="Tsubouchi T."/>
            <person name="Morono Y."/>
            <person name="Uchiyama I."/>
            <person name="Ito T."/>
            <person name="Fujiyama A."/>
            <person name="Inagaki F."/>
            <person name="Takami H."/>
        </authorList>
    </citation>
    <scope>NUCLEOTIDE SEQUENCE</scope>
    <source>
        <strain evidence="1">Expedition CK06-06</strain>
    </source>
</reference>
<organism evidence="1">
    <name type="scientific">marine sediment metagenome</name>
    <dbReference type="NCBI Taxonomy" id="412755"/>
    <lineage>
        <taxon>unclassified sequences</taxon>
        <taxon>metagenomes</taxon>
        <taxon>ecological metagenomes</taxon>
    </lineage>
</organism>
<comment type="caution">
    <text evidence="1">The sequence shown here is derived from an EMBL/GenBank/DDBJ whole genome shotgun (WGS) entry which is preliminary data.</text>
</comment>
<protein>
    <submittedName>
        <fullName evidence="1">Uncharacterized protein</fullName>
    </submittedName>
</protein>
<evidence type="ECO:0000313" key="1">
    <source>
        <dbReference type="EMBL" id="GAG74335.1"/>
    </source>
</evidence>
<proteinExistence type="predicted"/>
<accession>X0ZWV4</accession>
<dbReference type="EMBL" id="BART01001995">
    <property type="protein sequence ID" value="GAG74335.1"/>
    <property type="molecule type" value="Genomic_DNA"/>
</dbReference>
<sequence length="35" mass="3761">QRSQEGFAILIGQKDILPVIAPVHHVVITAGQLDP</sequence>